<dbReference type="InterPro" id="IPR046059">
    <property type="entry name" value="DUF6017"/>
</dbReference>
<evidence type="ECO:0000313" key="2">
    <source>
        <dbReference type="EMBL" id="MCG4764309.1"/>
    </source>
</evidence>
<gene>
    <name evidence="2" type="ORF">L0N21_02060</name>
</gene>
<feature type="domain" description="DUF6017" evidence="1">
    <location>
        <begin position="4"/>
        <end position="83"/>
    </location>
</feature>
<dbReference type="EMBL" id="JAKNFS010000003">
    <property type="protein sequence ID" value="MCG4764309.1"/>
    <property type="molecule type" value="Genomic_DNA"/>
</dbReference>
<dbReference type="Pfam" id="PF19481">
    <property type="entry name" value="DUF6017"/>
    <property type="match status" value="1"/>
</dbReference>
<accession>A0AAE3F094</accession>
<reference evidence="2" key="1">
    <citation type="submission" date="2022-01" db="EMBL/GenBank/DDBJ databases">
        <title>Collection of gut derived symbiotic bacterial strains cultured from healthy donors.</title>
        <authorList>
            <person name="Lin H."/>
            <person name="Kohout C."/>
            <person name="Waligurski E."/>
            <person name="Pamer E.G."/>
        </authorList>
    </citation>
    <scope>NUCLEOTIDE SEQUENCE</scope>
    <source>
        <strain evidence="2">DFI.5.49</strain>
    </source>
</reference>
<proteinExistence type="predicted"/>
<protein>
    <submittedName>
        <fullName evidence="2">DUF6017 domain-containing protein</fullName>
    </submittedName>
</protein>
<evidence type="ECO:0000313" key="3">
    <source>
        <dbReference type="Proteomes" id="UP001199915"/>
    </source>
</evidence>
<organism evidence="2 3">
    <name type="scientific">Fusicatenibacter saccharivorans</name>
    <dbReference type="NCBI Taxonomy" id="1150298"/>
    <lineage>
        <taxon>Bacteria</taxon>
        <taxon>Bacillati</taxon>
        <taxon>Bacillota</taxon>
        <taxon>Clostridia</taxon>
        <taxon>Lachnospirales</taxon>
        <taxon>Lachnospiraceae</taxon>
        <taxon>Fusicatenibacter</taxon>
    </lineage>
</organism>
<sequence>MMDRISAYRELIRKNIDYENYPPIYNKQEVDELVDLIVETLMLPDTGTIRIGGKERPVPIVKSMFLKLDKDHICYILKCLHNTEKKKE</sequence>
<evidence type="ECO:0000259" key="1">
    <source>
        <dbReference type="Pfam" id="PF19481"/>
    </source>
</evidence>
<comment type="caution">
    <text evidence="2">The sequence shown here is derived from an EMBL/GenBank/DDBJ whole genome shotgun (WGS) entry which is preliminary data.</text>
</comment>
<dbReference type="Proteomes" id="UP001199915">
    <property type="component" value="Unassembled WGS sequence"/>
</dbReference>
<name>A0AAE3F094_9FIRM</name>
<dbReference type="AlphaFoldDB" id="A0AAE3F094"/>